<reference evidence="3 4" key="1">
    <citation type="journal article" date="2011" name="Genome Biol. Evol.">
        <title>Comparative whole genome sequence analysis of the carcinogenic bacterial model pathogen Helicobacter felis.</title>
        <authorList>
            <person name="Arnold I.C."/>
            <person name="Zigova Z."/>
            <person name="Holden M."/>
            <person name="Lawley T.D."/>
            <person name="Rad R."/>
            <person name="Dougan G."/>
            <person name="Falkow S."/>
            <person name="Bentley S.D."/>
            <person name="Muller A."/>
        </authorList>
    </citation>
    <scope>NUCLEOTIDE SEQUENCE [LARGE SCALE GENOMIC DNA]</scope>
    <source>
        <strain evidence="4">ATCC 49179 / CCUG 28539 / NCTC 12436 / CS1</strain>
    </source>
</reference>
<proteinExistence type="predicted"/>
<dbReference type="SUPFAM" id="SSF51269">
    <property type="entry name" value="AFP III-like domain"/>
    <property type="match status" value="1"/>
</dbReference>
<dbReference type="InterPro" id="IPR013132">
    <property type="entry name" value="PseI/NeuA/B-like_N"/>
</dbReference>
<dbReference type="SUPFAM" id="SSF51569">
    <property type="entry name" value="Aldolase"/>
    <property type="match status" value="1"/>
</dbReference>
<dbReference type="InterPro" id="IPR006190">
    <property type="entry name" value="SAF_AFP_Neu5Ac"/>
</dbReference>
<dbReference type="Gene3D" id="3.90.1210.10">
    <property type="entry name" value="Antifreeze-like/N-acetylneuraminic acid synthase C-terminal domain"/>
    <property type="match status" value="1"/>
</dbReference>
<dbReference type="Proteomes" id="UP000007934">
    <property type="component" value="Chromosome"/>
</dbReference>
<dbReference type="GO" id="GO:0016829">
    <property type="term" value="F:lyase activity"/>
    <property type="evidence" value="ECO:0007669"/>
    <property type="project" value="UniProtKB-KW"/>
</dbReference>
<dbReference type="PANTHER" id="PTHR42966:SF2">
    <property type="entry name" value="PSEUDAMINIC ACID SYNTHASE"/>
    <property type="match status" value="1"/>
</dbReference>
<dbReference type="NCBIfam" id="TIGR03586">
    <property type="entry name" value="PseI"/>
    <property type="match status" value="1"/>
</dbReference>
<dbReference type="Pfam" id="PF08666">
    <property type="entry name" value="SAF"/>
    <property type="match status" value="1"/>
</dbReference>
<dbReference type="InterPro" id="IPR051690">
    <property type="entry name" value="PseI-like"/>
</dbReference>
<organism evidence="3 4">
    <name type="scientific">Helicobacter felis (strain ATCC 49179 / CCUG 28539 / NCTC 12436 / CS1)</name>
    <dbReference type="NCBI Taxonomy" id="936155"/>
    <lineage>
        <taxon>Bacteria</taxon>
        <taxon>Pseudomonadati</taxon>
        <taxon>Campylobacterota</taxon>
        <taxon>Epsilonproteobacteria</taxon>
        <taxon>Campylobacterales</taxon>
        <taxon>Helicobacteraceae</taxon>
        <taxon>Helicobacter</taxon>
    </lineage>
</organism>
<dbReference type="InterPro" id="IPR057736">
    <property type="entry name" value="SAF_PseI/NeuA/NeuB"/>
</dbReference>
<evidence type="ECO:0000313" key="4">
    <source>
        <dbReference type="Proteomes" id="UP000007934"/>
    </source>
</evidence>
<feature type="domain" description="AFP-like" evidence="2">
    <location>
        <begin position="277"/>
        <end position="333"/>
    </location>
</feature>
<dbReference type="Gene3D" id="3.20.20.70">
    <property type="entry name" value="Aldolase class I"/>
    <property type="match status" value="1"/>
</dbReference>
<evidence type="ECO:0000256" key="1">
    <source>
        <dbReference type="NCBIfam" id="TIGR03586"/>
    </source>
</evidence>
<dbReference type="GO" id="GO:0016051">
    <property type="term" value="P:carbohydrate biosynthetic process"/>
    <property type="evidence" value="ECO:0007669"/>
    <property type="project" value="InterPro"/>
</dbReference>
<gene>
    <name evidence="3" type="primary">neuB3</name>
    <name evidence="3" type="ordered locus">Hfelis_15210</name>
</gene>
<dbReference type="KEGG" id="hfe:HFELIS_15210"/>
<accession>E7AAZ3</accession>
<dbReference type="AlphaFoldDB" id="E7AAZ3"/>
<dbReference type="eggNOG" id="COG2089">
    <property type="taxonomic scope" value="Bacteria"/>
</dbReference>
<sequence>MSAPYIVAELSSNHAKSLKTALLSLEAIKTSGANAAKLQTYTPECLTLKTNRPPFVIEGTLWDQQSLYELYQRAAMPLEWHADLFNHARGLDLEIFSSVFSLKGLELLEKLQCPCYKIASFEITDLELMAYVASTHKPLIISTGIATHENILDALEVCAKAGNDRITLLHCTSAYPAPLQQANLLAMPKLKELYHTAYGLSDHTLGHLSAVIATTLKASMIEKHFILDKSLESVDKDFSMDAAEFKQMVQAVHETYLALGSGEREKNPKEGRQFARSLFITKPLKKGETLTSDHVRALRPNAGLAPKFLSQVLGKKANKDLEYAHPLCWEDLN</sequence>
<dbReference type="SMART" id="SM00858">
    <property type="entry name" value="SAF"/>
    <property type="match status" value="1"/>
</dbReference>
<dbReference type="Pfam" id="PF03102">
    <property type="entry name" value="NeuB"/>
    <property type="match status" value="1"/>
</dbReference>
<dbReference type="HOGENOM" id="CLU_040465_0_1_7"/>
<dbReference type="InterPro" id="IPR036732">
    <property type="entry name" value="AFP_Neu5c_C_sf"/>
</dbReference>
<dbReference type="InterPro" id="IPR013785">
    <property type="entry name" value="Aldolase_TIM"/>
</dbReference>
<protein>
    <recommendedName>
        <fullName evidence="1">Pseudaminic acid synthase</fullName>
        <ecNumber evidence="1">2.5.1.97</ecNumber>
    </recommendedName>
</protein>
<dbReference type="STRING" id="936155.HFELIS_15210"/>
<name>E7AAZ3_HELFC</name>
<dbReference type="GO" id="GO:0047444">
    <property type="term" value="F:N-acylneuraminate-9-phosphate synthase activity"/>
    <property type="evidence" value="ECO:0007669"/>
    <property type="project" value="TreeGrafter"/>
</dbReference>
<keyword evidence="3" id="KW-0456">Lyase</keyword>
<dbReference type="CDD" id="cd11615">
    <property type="entry name" value="SAF_NeuB_like"/>
    <property type="match status" value="1"/>
</dbReference>
<evidence type="ECO:0000259" key="2">
    <source>
        <dbReference type="PROSITE" id="PS50844"/>
    </source>
</evidence>
<dbReference type="InterPro" id="IPR020030">
    <property type="entry name" value="Pseudaminic_synth_PseI"/>
</dbReference>
<dbReference type="EMBL" id="FQ670179">
    <property type="protein sequence ID" value="CBY83605.1"/>
    <property type="molecule type" value="Genomic_DNA"/>
</dbReference>
<dbReference type="InterPro" id="IPR013974">
    <property type="entry name" value="SAF"/>
</dbReference>
<dbReference type="EC" id="2.5.1.97" evidence="1"/>
<keyword evidence="4" id="KW-1185">Reference proteome</keyword>
<evidence type="ECO:0000313" key="3">
    <source>
        <dbReference type="EMBL" id="CBY83605.1"/>
    </source>
</evidence>
<dbReference type="PROSITE" id="PS50844">
    <property type="entry name" value="AFP_LIKE"/>
    <property type="match status" value="1"/>
</dbReference>
<dbReference type="PANTHER" id="PTHR42966">
    <property type="entry name" value="N-ACETYLNEURAMINATE SYNTHASE"/>
    <property type="match status" value="1"/>
</dbReference>